<reference evidence="1 2" key="1">
    <citation type="submission" date="2014-03" db="EMBL/GenBank/DDBJ databases">
        <title>Draft genome of the hookworm Oesophagostomum dentatum.</title>
        <authorList>
            <person name="Mitreva M."/>
        </authorList>
    </citation>
    <scope>NUCLEOTIDE SEQUENCE [LARGE SCALE GENOMIC DNA]</scope>
    <source>
        <strain evidence="1 2">OD-Hann</strain>
    </source>
</reference>
<dbReference type="Gene3D" id="1.25.10.10">
    <property type="entry name" value="Leucine-rich Repeat Variant"/>
    <property type="match status" value="1"/>
</dbReference>
<dbReference type="GO" id="GO:0005829">
    <property type="term" value="C:cytosol"/>
    <property type="evidence" value="ECO:0007669"/>
    <property type="project" value="TreeGrafter"/>
</dbReference>
<name>A0A0B1S5M7_OESDE</name>
<dbReference type="InterPro" id="IPR011989">
    <property type="entry name" value="ARM-like"/>
</dbReference>
<dbReference type="GO" id="GO:0019888">
    <property type="term" value="F:protein phosphatase regulator activity"/>
    <property type="evidence" value="ECO:0007669"/>
    <property type="project" value="TreeGrafter"/>
</dbReference>
<dbReference type="OrthoDB" id="340346at2759"/>
<gene>
    <name evidence="1" type="ORF">OESDEN_20094</name>
</gene>
<dbReference type="AlphaFoldDB" id="A0A0B1S5M7"/>
<organism evidence="1 2">
    <name type="scientific">Oesophagostomum dentatum</name>
    <name type="common">Nodular worm</name>
    <dbReference type="NCBI Taxonomy" id="61180"/>
    <lineage>
        <taxon>Eukaryota</taxon>
        <taxon>Metazoa</taxon>
        <taxon>Ecdysozoa</taxon>
        <taxon>Nematoda</taxon>
        <taxon>Chromadorea</taxon>
        <taxon>Rhabditida</taxon>
        <taxon>Rhabditina</taxon>
        <taxon>Rhabditomorpha</taxon>
        <taxon>Strongyloidea</taxon>
        <taxon>Strongylidae</taxon>
        <taxon>Oesophagostomum</taxon>
    </lineage>
</organism>
<accession>A0A0B1S5M7</accession>
<dbReference type="PANTHER" id="PTHR21467:SF0">
    <property type="entry name" value="SERINE_THREONINE-PROTEIN PHOSPHATASE 4 REGULATORY SUBUNIT 4"/>
    <property type="match status" value="1"/>
</dbReference>
<protein>
    <submittedName>
        <fullName evidence="1">Uncharacterized protein</fullName>
    </submittedName>
</protein>
<proteinExistence type="predicted"/>
<dbReference type="PANTHER" id="PTHR21467">
    <property type="entry name" value="PROTEIN PHOSPHATASE 4 REGULATORY SUBUNIT 4 PPP4R4"/>
    <property type="match status" value="1"/>
</dbReference>
<dbReference type="EMBL" id="KN601375">
    <property type="protein sequence ID" value="KHJ80234.1"/>
    <property type="molecule type" value="Genomic_DNA"/>
</dbReference>
<dbReference type="Proteomes" id="UP000053660">
    <property type="component" value="Unassembled WGS sequence"/>
</dbReference>
<sequence>MRVSAAAWLETLIDVAERVSVESVKQYIVPIVQQQAEPAQRVQRRIIATKLLHKLADILPSNE</sequence>
<dbReference type="GO" id="GO:0008287">
    <property type="term" value="C:protein serine/threonine phosphatase complex"/>
    <property type="evidence" value="ECO:0007669"/>
    <property type="project" value="TreeGrafter"/>
</dbReference>
<evidence type="ECO:0000313" key="1">
    <source>
        <dbReference type="EMBL" id="KHJ80234.1"/>
    </source>
</evidence>
<dbReference type="InterPro" id="IPR039918">
    <property type="entry name" value="PPP4R4"/>
</dbReference>
<keyword evidence="2" id="KW-1185">Reference proteome</keyword>
<evidence type="ECO:0000313" key="2">
    <source>
        <dbReference type="Proteomes" id="UP000053660"/>
    </source>
</evidence>